<keyword evidence="1 3" id="KW-0378">Hydrolase</keyword>
<dbReference type="Proteomes" id="UP001595840">
    <property type="component" value="Unassembled WGS sequence"/>
</dbReference>
<dbReference type="PANTHER" id="PTHR11647">
    <property type="entry name" value="HYDRANTOINASE/DIHYDROPYRIMIDINASE FAMILY MEMBER"/>
    <property type="match status" value="1"/>
</dbReference>
<evidence type="ECO:0000259" key="2">
    <source>
        <dbReference type="Pfam" id="PF01979"/>
    </source>
</evidence>
<dbReference type="EC" id="3.4.19.-" evidence="1"/>
<dbReference type="RefSeq" id="WP_290260509.1">
    <property type="nucleotide sequence ID" value="NZ_JAUFQG010000004.1"/>
</dbReference>
<dbReference type="Pfam" id="PF01979">
    <property type="entry name" value="Amidohydro_1"/>
    <property type="match status" value="1"/>
</dbReference>
<keyword evidence="1" id="KW-0482">Metalloprotease</keyword>
<dbReference type="InterPro" id="IPR006680">
    <property type="entry name" value="Amidohydro-rel"/>
</dbReference>
<keyword evidence="1" id="KW-0645">Protease</keyword>
<dbReference type="NCBIfam" id="TIGR01975">
    <property type="entry name" value="isoAsp_dipep"/>
    <property type="match status" value="1"/>
</dbReference>
<reference evidence="4" key="1">
    <citation type="journal article" date="2019" name="Int. J. Syst. Evol. Microbiol.">
        <title>The Global Catalogue of Microorganisms (GCM) 10K type strain sequencing project: providing services to taxonomists for standard genome sequencing and annotation.</title>
        <authorList>
            <consortium name="The Broad Institute Genomics Platform"/>
            <consortium name="The Broad Institute Genome Sequencing Center for Infectious Disease"/>
            <person name="Wu L."/>
            <person name="Ma J."/>
        </authorList>
    </citation>
    <scope>NUCLEOTIDE SEQUENCE [LARGE SCALE GENOMIC DNA]</scope>
    <source>
        <strain evidence="4">CECT 8570</strain>
    </source>
</reference>
<comment type="similarity">
    <text evidence="1">Belongs to the peptidase M38 family.</text>
</comment>
<dbReference type="GO" id="GO:0008798">
    <property type="term" value="F:beta-aspartyl-peptidase activity"/>
    <property type="evidence" value="ECO:0007669"/>
    <property type="project" value="UniProtKB-EC"/>
</dbReference>
<gene>
    <name evidence="3" type="primary">iadA</name>
    <name evidence="3" type="ORF">ACFOX3_09055</name>
</gene>
<keyword evidence="1" id="KW-0862">Zinc</keyword>
<evidence type="ECO:0000313" key="4">
    <source>
        <dbReference type="Proteomes" id="UP001595840"/>
    </source>
</evidence>
<keyword evidence="4" id="KW-1185">Reference proteome</keyword>
<proteinExistence type="inferred from homology"/>
<sequence length="387" mass="40756">MLLIKNAQVFAPQALGNVDLLIAGGKIVAMEKQLNVSGFKLDEYDAAGQWLVPGFVDSLVHITGGGGEGGFATRTPELNAVDAIKAGVTTMVGVLGTDATCRSLGELFGKTQALNAIGLHCYMHSGSYQLPVQTLTGDLRKDIMLIEPVIGVGEIAIADHRGSQPSWRELARVASDARVAGMLSGKSGVVSVHVGEDESALDVLHEVVANTALPISQFYPTHMGRSDSLIAKGAAFARLGGYLDFTTSTTDDILAMGERRASESVQIALEKGVPLSQMTFSSDAQGSLPHFNAAGQLDGLEVGGIGSLWEEVARLIEAKVLSVSDALKLITENPARILGLAQGKISLNGGADFAIIDSERLAVSGLVSRGKWLMRDSKILAKSMFDR</sequence>
<comment type="subcellular location">
    <subcellularLocation>
        <location evidence="1">Cytoplasm</location>
    </subcellularLocation>
</comment>
<dbReference type="InterPro" id="IPR032466">
    <property type="entry name" value="Metal_Hydrolase"/>
</dbReference>
<dbReference type="InterPro" id="IPR050378">
    <property type="entry name" value="Metallo-dep_Hydrolases_sf"/>
</dbReference>
<dbReference type="PANTHER" id="PTHR11647:SF1">
    <property type="entry name" value="COLLAPSIN RESPONSE MEDIATOR PROTEIN"/>
    <property type="match status" value="1"/>
</dbReference>
<keyword evidence="1" id="KW-0479">Metal-binding</keyword>
<comment type="cofactor">
    <cofactor evidence="1">
        <name>Zn(2+)</name>
        <dbReference type="ChEBI" id="CHEBI:29105"/>
    </cofactor>
    <text evidence="1">Binds 2 Zn(2+) ions per subunit.</text>
</comment>
<comment type="function">
    <text evidence="1">Catalyzes the hydrolytic cleavage of a subset of L-isoaspartyl (L-beta-aspartyl) dipeptides. Used to degrade proteins damaged by L-isoaspartyl residues formation.</text>
</comment>
<name>A0ABV8V3F8_9GAMM</name>
<dbReference type="Gene3D" id="3.20.20.140">
    <property type="entry name" value="Metal-dependent hydrolases"/>
    <property type="match status" value="1"/>
</dbReference>
<dbReference type="InterPro" id="IPR011059">
    <property type="entry name" value="Metal-dep_hydrolase_composite"/>
</dbReference>
<dbReference type="SUPFAM" id="SSF51556">
    <property type="entry name" value="Metallo-dependent hydrolases"/>
    <property type="match status" value="1"/>
</dbReference>
<comment type="caution">
    <text evidence="3">The sequence shown here is derived from an EMBL/GenBank/DDBJ whole genome shotgun (WGS) entry which is preliminary data.</text>
</comment>
<evidence type="ECO:0000256" key="1">
    <source>
        <dbReference type="PIRNR" id="PIRNR001238"/>
    </source>
</evidence>
<dbReference type="PIRSF" id="PIRSF001238">
    <property type="entry name" value="IadA"/>
    <property type="match status" value="1"/>
</dbReference>
<dbReference type="InterPro" id="IPR010229">
    <property type="entry name" value="Pept_M38_dipep"/>
</dbReference>
<dbReference type="EMBL" id="JBHSCX010000006">
    <property type="protein sequence ID" value="MFC4362450.1"/>
    <property type="molecule type" value="Genomic_DNA"/>
</dbReference>
<feature type="domain" description="Amidohydrolase-related" evidence="2">
    <location>
        <begin position="51"/>
        <end position="372"/>
    </location>
</feature>
<protein>
    <recommendedName>
        <fullName evidence="1">Isoaspartyl dipeptidase</fullName>
        <ecNumber evidence="1">3.4.19.-</ecNumber>
    </recommendedName>
</protein>
<dbReference type="SUPFAM" id="SSF51338">
    <property type="entry name" value="Composite domain of metallo-dependent hydrolases"/>
    <property type="match status" value="1"/>
</dbReference>
<organism evidence="3 4">
    <name type="scientific">Simiduia curdlanivorans</name>
    <dbReference type="NCBI Taxonomy" id="1492769"/>
    <lineage>
        <taxon>Bacteria</taxon>
        <taxon>Pseudomonadati</taxon>
        <taxon>Pseudomonadota</taxon>
        <taxon>Gammaproteobacteria</taxon>
        <taxon>Cellvibrionales</taxon>
        <taxon>Cellvibrionaceae</taxon>
        <taxon>Simiduia</taxon>
    </lineage>
</organism>
<comment type="PTM">
    <text evidence="1">Carboxylation allows a single lysine to coordinate two zinc ions.</text>
</comment>
<dbReference type="Gene3D" id="2.30.40.10">
    <property type="entry name" value="Urease, subunit C, domain 1"/>
    <property type="match status" value="1"/>
</dbReference>
<evidence type="ECO:0000313" key="3">
    <source>
        <dbReference type="EMBL" id="MFC4362450.1"/>
    </source>
</evidence>
<accession>A0ABV8V3F8</accession>